<dbReference type="EMBL" id="PCGZ01000005">
    <property type="protein sequence ID" value="PKU90702.1"/>
    <property type="molecule type" value="Genomic_DNA"/>
</dbReference>
<evidence type="ECO:0000256" key="6">
    <source>
        <dbReference type="ARBA" id="ARBA00022842"/>
    </source>
</evidence>
<evidence type="ECO:0000313" key="19">
    <source>
        <dbReference type="Proteomes" id="UP000292933"/>
    </source>
</evidence>
<evidence type="ECO:0000256" key="8">
    <source>
        <dbReference type="PIRSR" id="PIRSR604809-2"/>
    </source>
</evidence>
<dbReference type="EMBL" id="PCHB01000008">
    <property type="protein sequence ID" value="PKU96878.1"/>
    <property type="molecule type" value="Genomic_DNA"/>
</dbReference>
<dbReference type="Proteomes" id="UP000292933">
    <property type="component" value="Unassembled WGS sequence"/>
</dbReference>
<dbReference type="FunFam" id="3.10.20.70:FF:000002">
    <property type="entry name" value="Glutamine synthetase I"/>
    <property type="match status" value="1"/>
</dbReference>
<feature type="binding site" evidence="7">
    <location>
        <position position="328"/>
    </location>
    <ligand>
        <name>L-glutamate</name>
        <dbReference type="ChEBI" id="CHEBI:29985"/>
    </ligand>
</feature>
<evidence type="ECO:0000259" key="12">
    <source>
        <dbReference type="PROSITE" id="PS51986"/>
    </source>
</evidence>
<dbReference type="EMBL" id="RYVC01000008">
    <property type="protein sequence ID" value="RYQ46501.1"/>
    <property type="molecule type" value="Genomic_DNA"/>
</dbReference>
<accession>A0A2N3QWM3</accession>
<protein>
    <submittedName>
        <fullName evidence="15">Glutamine synthetase</fullName>
    </submittedName>
</protein>
<keyword evidence="3 9" id="KW-0479">Metal-binding</keyword>
<reference evidence="16 19" key="2">
    <citation type="submission" date="2018-12" db="EMBL/GenBank/DDBJ databases">
        <title>Unveiling genomic diversity among members of the Bifidobacterium pseudolongum species, a widely distributed gut commensal of the animal kingdom.</title>
        <authorList>
            <person name="Lugli G.A."/>
            <person name="Duranti S."/>
            <person name="Albert K."/>
            <person name="Mancabelli L."/>
            <person name="Napoli S."/>
            <person name="Viappiani A."/>
            <person name="Anzalone R."/>
            <person name="Longhi G."/>
            <person name="Milani C."/>
            <person name="Turroni F."/>
            <person name="Alessandri G."/>
            <person name="Sela D.A."/>
            <person name="Van Sinderen D."/>
            <person name="Ventura M."/>
        </authorList>
    </citation>
    <scope>NUCLEOTIDE SEQUENCE [LARGE SCALE GENOMIC DNA]</scope>
    <source>
        <strain evidence="16 19">1780B</strain>
    </source>
</reference>
<dbReference type="InterPro" id="IPR008146">
    <property type="entry name" value="Gln_synth_cat_dom"/>
</dbReference>
<dbReference type="NCBIfam" id="TIGR00653">
    <property type="entry name" value="GlnA"/>
    <property type="match status" value="1"/>
</dbReference>
<feature type="binding site" evidence="7">
    <location>
        <position position="322"/>
    </location>
    <ligand>
        <name>L-glutamate</name>
        <dbReference type="ChEBI" id="CHEBI:29985"/>
    </ligand>
</feature>
<evidence type="ECO:0000256" key="3">
    <source>
        <dbReference type="ARBA" id="ARBA00022723"/>
    </source>
</evidence>
<feature type="binding site" evidence="9">
    <location>
        <position position="360"/>
    </location>
    <ligand>
        <name>Mg(2+)</name>
        <dbReference type="ChEBI" id="CHEBI:18420"/>
        <label>1</label>
    </ligand>
</feature>
<dbReference type="Gene3D" id="3.10.20.70">
    <property type="entry name" value="Glutamine synthetase, N-terminal domain"/>
    <property type="match status" value="1"/>
</dbReference>
<dbReference type="FunFam" id="3.30.590.10:FF:000003">
    <property type="entry name" value="Glutamine synthetase 2"/>
    <property type="match status" value="1"/>
</dbReference>
<evidence type="ECO:0000313" key="17">
    <source>
        <dbReference type="Proteomes" id="UP000233730"/>
    </source>
</evidence>
<dbReference type="AlphaFoldDB" id="A0A2N3QWM3"/>
<dbReference type="GO" id="GO:0006542">
    <property type="term" value="P:glutamine biosynthetic process"/>
    <property type="evidence" value="ECO:0007669"/>
    <property type="project" value="InterPro"/>
</dbReference>
<name>A0A2N3QWM3_9BIFI</name>
<feature type="binding site" evidence="7">
    <location>
        <position position="340"/>
    </location>
    <ligand>
        <name>L-glutamate</name>
        <dbReference type="ChEBI" id="CHEBI:29985"/>
    </ligand>
</feature>
<dbReference type="PANTHER" id="PTHR43785">
    <property type="entry name" value="GAMMA-GLUTAMYLPUTRESCINE SYNTHETASE"/>
    <property type="match status" value="1"/>
</dbReference>
<keyword evidence="5 8" id="KW-0067">ATP-binding</keyword>
<keyword evidence="6 9" id="KW-0460">Magnesium</keyword>
<feature type="binding site" evidence="9">
    <location>
        <position position="156"/>
    </location>
    <ligand>
        <name>Mg(2+)</name>
        <dbReference type="ChEBI" id="CHEBI:18420"/>
        <label>1</label>
    </ligand>
</feature>
<feature type="domain" description="GS beta-grasp" evidence="12">
    <location>
        <begin position="41"/>
        <end position="126"/>
    </location>
</feature>
<evidence type="ECO:0000256" key="5">
    <source>
        <dbReference type="ARBA" id="ARBA00022840"/>
    </source>
</evidence>
<evidence type="ECO:0000259" key="13">
    <source>
        <dbReference type="PROSITE" id="PS51987"/>
    </source>
</evidence>
<dbReference type="PROSITE" id="PS51987">
    <property type="entry name" value="GS_CATALYTIC"/>
    <property type="match status" value="1"/>
</dbReference>
<evidence type="ECO:0000256" key="2">
    <source>
        <dbReference type="ARBA" id="ARBA00022598"/>
    </source>
</evidence>
<dbReference type="GO" id="GO:0004356">
    <property type="term" value="F:glutamine synthetase activity"/>
    <property type="evidence" value="ECO:0007669"/>
    <property type="project" value="InterPro"/>
</dbReference>
<dbReference type="InterPro" id="IPR004809">
    <property type="entry name" value="Gln_synth_I"/>
</dbReference>
<feature type="binding site" evidence="8">
    <location>
        <position position="340"/>
    </location>
    <ligand>
        <name>ATP</name>
        <dbReference type="ChEBI" id="CHEBI:30616"/>
    </ligand>
</feature>
<comment type="caution">
    <text evidence="15">The sequence shown here is derived from an EMBL/GenBank/DDBJ whole genome shotgun (WGS) entry which is preliminary data.</text>
</comment>
<evidence type="ECO:0000313" key="14">
    <source>
        <dbReference type="EMBL" id="PKU90702.1"/>
    </source>
</evidence>
<dbReference type="PROSITE" id="PS00181">
    <property type="entry name" value="GLNA_ATP"/>
    <property type="match status" value="1"/>
</dbReference>
<dbReference type="InterPro" id="IPR036651">
    <property type="entry name" value="Gln_synt_N_sf"/>
</dbReference>
<dbReference type="SMART" id="SM01230">
    <property type="entry name" value="Gln-synt_C"/>
    <property type="match status" value="1"/>
</dbReference>
<dbReference type="GO" id="GO:0046872">
    <property type="term" value="F:metal ion binding"/>
    <property type="evidence" value="ECO:0007669"/>
    <property type="project" value="UniProtKB-KW"/>
</dbReference>
<feature type="binding site" evidence="8">
    <location>
        <position position="208"/>
    </location>
    <ligand>
        <name>ATP</name>
        <dbReference type="ChEBI" id="CHEBI:30616"/>
    </ligand>
</feature>
<evidence type="ECO:0000256" key="10">
    <source>
        <dbReference type="PROSITE-ProRule" id="PRU01330"/>
    </source>
</evidence>
<evidence type="ECO:0000256" key="11">
    <source>
        <dbReference type="RuleBase" id="RU000384"/>
    </source>
</evidence>
<evidence type="ECO:0000313" key="16">
    <source>
        <dbReference type="EMBL" id="RYQ46501.1"/>
    </source>
</evidence>
<evidence type="ECO:0000256" key="1">
    <source>
        <dbReference type="ARBA" id="ARBA00009897"/>
    </source>
</evidence>
<proteinExistence type="inferred from homology"/>
<feature type="binding site" evidence="9">
    <location>
        <position position="158"/>
    </location>
    <ligand>
        <name>Mg(2+)</name>
        <dbReference type="ChEBI" id="CHEBI:18420"/>
        <label>1</label>
    </ligand>
</feature>
<comment type="similarity">
    <text evidence="1 10 11">Belongs to the glutamine synthetase family.</text>
</comment>
<dbReference type="PANTHER" id="PTHR43785:SF11">
    <property type="entry name" value="GAMMA-GLUTAMYLPOLYAMINE SYNTHETASE GLNA2"/>
    <property type="match status" value="1"/>
</dbReference>
<evidence type="ECO:0000256" key="9">
    <source>
        <dbReference type="PIRSR" id="PIRSR604809-3"/>
    </source>
</evidence>
<dbReference type="Proteomes" id="UP000233783">
    <property type="component" value="Unassembled WGS sequence"/>
</dbReference>
<keyword evidence="2" id="KW-0436">Ligase</keyword>
<dbReference type="Gene3D" id="3.30.590.10">
    <property type="entry name" value="Glutamine synthetase/guanido kinase, catalytic domain"/>
    <property type="match status" value="1"/>
</dbReference>
<dbReference type="Pfam" id="PF03951">
    <property type="entry name" value="Gln-synt_N"/>
    <property type="match status" value="1"/>
</dbReference>
<keyword evidence="4 8" id="KW-0547">Nucleotide-binding</keyword>
<dbReference type="PROSITE" id="PS51986">
    <property type="entry name" value="GS_BETA_GRASP"/>
    <property type="match status" value="1"/>
</dbReference>
<gene>
    <name evidence="14" type="ORF">CQR46_0897</name>
    <name evidence="15" type="ORF">CQR56_1006</name>
    <name evidence="16" type="ORF">PG1780B_1180</name>
</gene>
<feature type="binding site" evidence="9">
    <location>
        <position position="220"/>
    </location>
    <ligand>
        <name>Mg(2+)</name>
        <dbReference type="ChEBI" id="CHEBI:18420"/>
        <label>1</label>
    </ligand>
</feature>
<feature type="binding site" evidence="8">
    <location>
        <begin position="271"/>
        <end position="273"/>
    </location>
    <ligand>
        <name>ATP</name>
        <dbReference type="ChEBI" id="CHEBI:30616"/>
    </ligand>
</feature>
<feature type="domain" description="GS catalytic" evidence="13">
    <location>
        <begin position="133"/>
        <end position="471"/>
    </location>
</feature>
<reference evidence="17 18" key="1">
    <citation type="submission" date="2017-10" db="EMBL/GenBank/DDBJ databases">
        <title>Bifidobacterium genomics.</title>
        <authorList>
            <person name="Lugli G.A."/>
            <person name="Milani C."/>
            <person name="Mancabelli L."/>
        </authorList>
    </citation>
    <scope>NUCLEOTIDE SEQUENCE [LARGE SCALE GENOMIC DNA]</scope>
    <source>
        <strain evidence="14 17">1524B</strain>
        <strain evidence="15 18">1744B</strain>
    </source>
</reference>
<dbReference type="GO" id="GO:0005524">
    <property type="term" value="F:ATP binding"/>
    <property type="evidence" value="ECO:0007669"/>
    <property type="project" value="UniProtKB-KW"/>
</dbReference>
<dbReference type="SUPFAM" id="SSF55931">
    <property type="entry name" value="Glutamine synthetase/guanido kinase"/>
    <property type="match status" value="1"/>
</dbReference>
<dbReference type="Pfam" id="PF00120">
    <property type="entry name" value="Gln-synt_C"/>
    <property type="match status" value="1"/>
</dbReference>
<dbReference type="SUPFAM" id="SSF54368">
    <property type="entry name" value="Glutamine synthetase, N-terminal domain"/>
    <property type="match status" value="1"/>
</dbReference>
<evidence type="ECO:0000256" key="4">
    <source>
        <dbReference type="ARBA" id="ARBA00022741"/>
    </source>
</evidence>
<evidence type="ECO:0000256" key="7">
    <source>
        <dbReference type="PIRSR" id="PIRSR604809-1"/>
    </source>
</evidence>
<feature type="binding site" evidence="7">
    <location>
        <position position="362"/>
    </location>
    <ligand>
        <name>L-glutamate</name>
        <dbReference type="ChEBI" id="CHEBI:29985"/>
    </ligand>
</feature>
<dbReference type="InterPro" id="IPR027303">
    <property type="entry name" value="Gln_synth_gly_rich_site"/>
</dbReference>
<evidence type="ECO:0000313" key="15">
    <source>
        <dbReference type="EMBL" id="PKU96878.1"/>
    </source>
</evidence>
<feature type="binding site" evidence="9">
    <location>
        <position position="269"/>
    </location>
    <ligand>
        <name>Mg(2+)</name>
        <dbReference type="ChEBI" id="CHEBI:18420"/>
        <label>1</label>
    </ligand>
</feature>
<dbReference type="Proteomes" id="UP000233730">
    <property type="component" value="Unassembled WGS sequence"/>
</dbReference>
<organism evidence="15 18">
    <name type="scientific">Bifidobacterium pseudolongum subsp. globosum</name>
    <dbReference type="NCBI Taxonomy" id="1690"/>
    <lineage>
        <taxon>Bacteria</taxon>
        <taxon>Bacillati</taxon>
        <taxon>Actinomycetota</taxon>
        <taxon>Actinomycetes</taxon>
        <taxon>Bifidobacteriales</taxon>
        <taxon>Bifidobacteriaceae</taxon>
        <taxon>Bifidobacterium</taxon>
    </lineage>
</organism>
<dbReference type="InterPro" id="IPR014746">
    <property type="entry name" value="Gln_synth/guanido_kin_cat_dom"/>
</dbReference>
<dbReference type="InterPro" id="IPR008147">
    <property type="entry name" value="Gln_synt_N"/>
</dbReference>
<feature type="binding site" evidence="9">
    <location>
        <position position="213"/>
    </location>
    <ligand>
        <name>Mg(2+)</name>
        <dbReference type="ChEBI" id="CHEBI:18420"/>
        <label>1</label>
    </ligand>
</feature>
<sequence length="471" mass="53150">MAARLASPRNGHVNVFRNIGMERWAVMDKQQEFALRTVEERDVRFIRLWFTDVLGTLKSVAIAPAELEAAFEEGIGFDGSAIEGMTRVSEDDMIVKPDPSTFQILPWRGGPQGTARMFCDVLTPEGEPSLADPRHVLKRALSKAKDKGFTFYVHPEIEFYLFERQDDYAQPPVPIDHGGYFDHVPRSPGMDFRRATVNMLEQMGISVEYSHHEAGPGQNEIDLRYADALTIADNIMTFRTVVKEISLERGIHASFMPKPLANEPGSGMHTHLSLFEGDANAFYEAGQEFNMSITARQFAAGILYHAAEICAITDQFVNSYKRLWGGNEAPSYICWGHNNRSALLRIPQYKPGKGNSARIEFRALDPGANPYLAYSVLLAAGLDGIEQKMQLGEPTSDDVWELTDAERQAMGIQPLPESLDEALRIMEKSDFVADVLGEHVFEYFIRNKRKEWEEYRGQVTPFELKEYLAKL</sequence>
<evidence type="ECO:0000313" key="18">
    <source>
        <dbReference type="Proteomes" id="UP000233783"/>
    </source>
</evidence>
<comment type="cofactor">
    <cofactor evidence="9">
        <name>Mg(2+)</name>
        <dbReference type="ChEBI" id="CHEBI:18420"/>
    </cofactor>
    <text evidence="9">Binds 2 Mg(2+) ions per subunit.</text>
</comment>